<dbReference type="EMBL" id="ML208322">
    <property type="protein sequence ID" value="TFK69902.1"/>
    <property type="molecule type" value="Genomic_DNA"/>
</dbReference>
<dbReference type="Proteomes" id="UP000308600">
    <property type="component" value="Unassembled WGS sequence"/>
</dbReference>
<proteinExistence type="predicted"/>
<keyword evidence="2" id="KW-1185">Reference proteome</keyword>
<evidence type="ECO:0000313" key="1">
    <source>
        <dbReference type="EMBL" id="TFK69902.1"/>
    </source>
</evidence>
<gene>
    <name evidence="1" type="ORF">BDN72DRAFT_578853</name>
</gene>
<accession>A0ACD3AWC8</accession>
<sequence>MSVPPNDASYPTGPPKTAFERVIHSLDQESFNSLRYAYIDALLTFSLFSTKRESPRIWRPVVLENAFSTGKDIPKVLGITKEEGVLVCRMFKDSIPNDHPTRESCAEAALGVVKKFPRLFEEMDVEMMTHLLLRYFLLYSTESLVSFRKIEKIPDADEDDTTFEFGPGLKAIKHIPASTYILTANGSFSSNEVDAGVGGPFVIHVRTCLEPGAGDGAASEKTQRRLILGPMEFAIVNHDCKPNCQVSSVRFYPGRFGFLTRRLVST</sequence>
<evidence type="ECO:0000313" key="2">
    <source>
        <dbReference type="Proteomes" id="UP000308600"/>
    </source>
</evidence>
<organism evidence="1 2">
    <name type="scientific">Pluteus cervinus</name>
    <dbReference type="NCBI Taxonomy" id="181527"/>
    <lineage>
        <taxon>Eukaryota</taxon>
        <taxon>Fungi</taxon>
        <taxon>Dikarya</taxon>
        <taxon>Basidiomycota</taxon>
        <taxon>Agaricomycotina</taxon>
        <taxon>Agaricomycetes</taxon>
        <taxon>Agaricomycetidae</taxon>
        <taxon>Agaricales</taxon>
        <taxon>Pluteineae</taxon>
        <taxon>Pluteaceae</taxon>
        <taxon>Pluteus</taxon>
    </lineage>
</organism>
<reference evidence="1 2" key="1">
    <citation type="journal article" date="2019" name="Nat. Ecol. Evol.">
        <title>Megaphylogeny resolves global patterns of mushroom evolution.</title>
        <authorList>
            <person name="Varga T."/>
            <person name="Krizsan K."/>
            <person name="Foldi C."/>
            <person name="Dima B."/>
            <person name="Sanchez-Garcia M."/>
            <person name="Sanchez-Ramirez S."/>
            <person name="Szollosi G.J."/>
            <person name="Szarkandi J.G."/>
            <person name="Papp V."/>
            <person name="Albert L."/>
            <person name="Andreopoulos W."/>
            <person name="Angelini C."/>
            <person name="Antonin V."/>
            <person name="Barry K.W."/>
            <person name="Bougher N.L."/>
            <person name="Buchanan P."/>
            <person name="Buyck B."/>
            <person name="Bense V."/>
            <person name="Catcheside P."/>
            <person name="Chovatia M."/>
            <person name="Cooper J."/>
            <person name="Damon W."/>
            <person name="Desjardin D."/>
            <person name="Finy P."/>
            <person name="Geml J."/>
            <person name="Haridas S."/>
            <person name="Hughes K."/>
            <person name="Justo A."/>
            <person name="Karasinski D."/>
            <person name="Kautmanova I."/>
            <person name="Kiss B."/>
            <person name="Kocsube S."/>
            <person name="Kotiranta H."/>
            <person name="LaButti K.M."/>
            <person name="Lechner B.E."/>
            <person name="Liimatainen K."/>
            <person name="Lipzen A."/>
            <person name="Lukacs Z."/>
            <person name="Mihaltcheva S."/>
            <person name="Morgado L.N."/>
            <person name="Niskanen T."/>
            <person name="Noordeloos M.E."/>
            <person name="Ohm R.A."/>
            <person name="Ortiz-Santana B."/>
            <person name="Ovrebo C."/>
            <person name="Racz N."/>
            <person name="Riley R."/>
            <person name="Savchenko A."/>
            <person name="Shiryaev A."/>
            <person name="Soop K."/>
            <person name="Spirin V."/>
            <person name="Szebenyi C."/>
            <person name="Tomsovsky M."/>
            <person name="Tulloss R.E."/>
            <person name="Uehling J."/>
            <person name="Grigoriev I.V."/>
            <person name="Vagvolgyi C."/>
            <person name="Papp T."/>
            <person name="Martin F.M."/>
            <person name="Miettinen O."/>
            <person name="Hibbett D.S."/>
            <person name="Nagy L.G."/>
        </authorList>
    </citation>
    <scope>NUCLEOTIDE SEQUENCE [LARGE SCALE GENOMIC DNA]</scope>
    <source>
        <strain evidence="1 2">NL-1719</strain>
    </source>
</reference>
<protein>
    <submittedName>
        <fullName evidence="1">Uncharacterized protein</fullName>
    </submittedName>
</protein>
<name>A0ACD3AWC8_9AGAR</name>